<proteinExistence type="predicted"/>
<feature type="non-terminal residue" evidence="1">
    <location>
        <position position="1"/>
    </location>
</feature>
<evidence type="ECO:0000313" key="1">
    <source>
        <dbReference type="EMBL" id="KAG6941583.1"/>
    </source>
</evidence>
<gene>
    <name evidence="1" type="ORF">JG687_00019565</name>
</gene>
<sequence>VSARLGTKRDWKSCRGRLKTLTAQYKKPLKEHTRTGNNPEDTISYPAYRDTLIECLGPFSGLNGNAIADMRDVL</sequence>
<dbReference type="EMBL" id="JAENGZ010003444">
    <property type="protein sequence ID" value="KAG6941583.1"/>
    <property type="molecule type" value="Genomic_DNA"/>
</dbReference>
<dbReference type="Proteomes" id="UP000688947">
    <property type="component" value="Unassembled WGS sequence"/>
</dbReference>
<dbReference type="OrthoDB" id="126994at2759"/>
<comment type="caution">
    <text evidence="1">The sequence shown here is derived from an EMBL/GenBank/DDBJ whole genome shotgun (WGS) entry which is preliminary data.</text>
</comment>
<protein>
    <submittedName>
        <fullName evidence="1">Uncharacterized protein</fullName>
    </submittedName>
</protein>
<name>A0A8T1TKT4_9STRA</name>
<accession>A0A8T1TKT4</accession>
<reference evidence="1" key="1">
    <citation type="submission" date="2021-01" db="EMBL/GenBank/DDBJ databases">
        <title>Phytophthora aleatoria, a newly-described species from Pinus radiata is distinct from Phytophthora cactorum isolates based on comparative genomics.</title>
        <authorList>
            <person name="Mcdougal R."/>
            <person name="Panda P."/>
            <person name="Williams N."/>
            <person name="Studholme D.J."/>
        </authorList>
    </citation>
    <scope>NUCLEOTIDE SEQUENCE</scope>
    <source>
        <strain evidence="1">NZFS 3830</strain>
    </source>
</reference>
<evidence type="ECO:0000313" key="2">
    <source>
        <dbReference type="Proteomes" id="UP000688947"/>
    </source>
</evidence>
<dbReference type="AlphaFoldDB" id="A0A8T1TKT4"/>
<organism evidence="1 2">
    <name type="scientific">Phytophthora cactorum</name>
    <dbReference type="NCBI Taxonomy" id="29920"/>
    <lineage>
        <taxon>Eukaryota</taxon>
        <taxon>Sar</taxon>
        <taxon>Stramenopiles</taxon>
        <taxon>Oomycota</taxon>
        <taxon>Peronosporomycetes</taxon>
        <taxon>Peronosporales</taxon>
        <taxon>Peronosporaceae</taxon>
        <taxon>Phytophthora</taxon>
    </lineage>
</organism>